<comment type="caution">
    <text evidence="2">The sequence shown here is derived from an EMBL/GenBank/DDBJ whole genome shotgun (WGS) entry which is preliminary data.</text>
</comment>
<dbReference type="Proteomes" id="UP001139502">
    <property type="component" value="Unassembled WGS sequence"/>
</dbReference>
<dbReference type="RefSeq" id="WP_254166432.1">
    <property type="nucleotide sequence ID" value="NZ_JANAFB010000016.1"/>
</dbReference>
<evidence type="ECO:0000259" key="1">
    <source>
        <dbReference type="Pfam" id="PF12706"/>
    </source>
</evidence>
<feature type="domain" description="Metallo-beta-lactamase" evidence="1">
    <location>
        <begin position="53"/>
        <end position="228"/>
    </location>
</feature>
<evidence type="ECO:0000313" key="3">
    <source>
        <dbReference type="Proteomes" id="UP001139502"/>
    </source>
</evidence>
<dbReference type="EMBL" id="JANAFB010000016">
    <property type="protein sequence ID" value="MCP3425979.1"/>
    <property type="molecule type" value="Genomic_DNA"/>
</dbReference>
<dbReference type="GO" id="GO:0042781">
    <property type="term" value="F:3'-tRNA processing endoribonuclease activity"/>
    <property type="evidence" value="ECO:0007669"/>
    <property type="project" value="TreeGrafter"/>
</dbReference>
<protein>
    <submittedName>
        <fullName evidence="2">MBL fold metallo-hydrolase</fullName>
    </submittedName>
</protein>
<keyword evidence="3" id="KW-1185">Reference proteome</keyword>
<organism evidence="2 3">
    <name type="scientific">Rothia santali</name>
    <dbReference type="NCBI Taxonomy" id="2949643"/>
    <lineage>
        <taxon>Bacteria</taxon>
        <taxon>Bacillati</taxon>
        <taxon>Actinomycetota</taxon>
        <taxon>Actinomycetes</taxon>
        <taxon>Micrococcales</taxon>
        <taxon>Micrococcaceae</taxon>
        <taxon>Rothia</taxon>
    </lineage>
</organism>
<accession>A0A9X2KIM1</accession>
<dbReference type="InterPro" id="IPR001279">
    <property type="entry name" value="Metallo-B-lactamas"/>
</dbReference>
<sequence>MELTVIGCSGSFAGPHSPASCYVVSGDDAAGRTWRLVLDMGSGALGSIQRHLPLTAIDAILVSHLHPDHCIDLAGLHIAVRWDPRGWGRGPIPLYSPEGSHAYLAHPHGIGLDPGLTGSFEFHDWHERQAVEIGPFTVEAFRVLHPVADPYAIRVTHHGPDGDAVLAYSGDSDSCEALVDAARDADVFLCEAAYQEGRDDALRGIHLTGLRAGEIAERAGARRLLLTHLPIWNDPATAEEEARRAYSGPVLMAAADHRYEIPAAAHPDRTIVPAKARVEP</sequence>
<dbReference type="Gene3D" id="3.60.15.10">
    <property type="entry name" value="Ribonuclease Z/Hydroxyacylglutathione hydrolase-like"/>
    <property type="match status" value="1"/>
</dbReference>
<dbReference type="SUPFAM" id="SSF56281">
    <property type="entry name" value="Metallo-hydrolase/oxidoreductase"/>
    <property type="match status" value="1"/>
</dbReference>
<dbReference type="PANTHER" id="PTHR46018">
    <property type="entry name" value="ZINC PHOSPHODIESTERASE ELAC PROTEIN 1"/>
    <property type="match status" value="1"/>
</dbReference>
<dbReference type="Pfam" id="PF12706">
    <property type="entry name" value="Lactamase_B_2"/>
    <property type="match status" value="1"/>
</dbReference>
<gene>
    <name evidence="2" type="ORF">NBM05_08160</name>
</gene>
<dbReference type="PANTHER" id="PTHR46018:SF4">
    <property type="entry name" value="METALLO-HYDROLASE YHFI-RELATED"/>
    <property type="match status" value="1"/>
</dbReference>
<dbReference type="InterPro" id="IPR036866">
    <property type="entry name" value="RibonucZ/Hydroxyglut_hydro"/>
</dbReference>
<dbReference type="CDD" id="cd07716">
    <property type="entry name" value="RNaseZ_short-form-like_MBL-fold"/>
    <property type="match status" value="1"/>
</dbReference>
<dbReference type="AlphaFoldDB" id="A0A9X2KIM1"/>
<name>A0A9X2KIM1_9MICC</name>
<reference evidence="2" key="1">
    <citation type="submission" date="2022-06" db="EMBL/GenBank/DDBJ databases">
        <title>Rothia sp. isolated from sandalwood seedling.</title>
        <authorList>
            <person name="Tuikhar N."/>
            <person name="Kirdat K."/>
            <person name="Thorat V."/>
            <person name="Swetha P."/>
            <person name="Padma S."/>
            <person name="Sundararaj R."/>
            <person name="Yadav A."/>
        </authorList>
    </citation>
    <scope>NUCLEOTIDE SEQUENCE</scope>
    <source>
        <strain evidence="2">AR01</strain>
    </source>
</reference>
<proteinExistence type="predicted"/>
<evidence type="ECO:0000313" key="2">
    <source>
        <dbReference type="EMBL" id="MCP3425979.1"/>
    </source>
</evidence>